<dbReference type="InterPro" id="IPR036249">
    <property type="entry name" value="Thioredoxin-like_sf"/>
</dbReference>
<dbReference type="InterPro" id="IPR000866">
    <property type="entry name" value="AhpC/TSA"/>
</dbReference>
<proteinExistence type="predicted"/>
<dbReference type="Gene3D" id="3.40.30.10">
    <property type="entry name" value="Glutaredoxin"/>
    <property type="match status" value="1"/>
</dbReference>
<organism evidence="2">
    <name type="scientific">marine metagenome</name>
    <dbReference type="NCBI Taxonomy" id="408172"/>
    <lineage>
        <taxon>unclassified sequences</taxon>
        <taxon>metagenomes</taxon>
        <taxon>ecological metagenomes</taxon>
    </lineage>
</organism>
<reference evidence="2" key="1">
    <citation type="submission" date="2018-05" db="EMBL/GenBank/DDBJ databases">
        <authorList>
            <person name="Lanie J.A."/>
            <person name="Ng W.-L."/>
            <person name="Kazmierczak K.M."/>
            <person name="Andrzejewski T.M."/>
            <person name="Davidsen T.M."/>
            <person name="Wayne K.J."/>
            <person name="Tettelin H."/>
            <person name="Glass J.I."/>
            <person name="Rusch D."/>
            <person name="Podicherti R."/>
            <person name="Tsui H.-C.T."/>
            <person name="Winkler M.E."/>
        </authorList>
    </citation>
    <scope>NUCLEOTIDE SEQUENCE</scope>
</reference>
<feature type="domain" description="Alkyl hydroperoxide reductase subunit C/ Thiol specific antioxidant" evidence="1">
    <location>
        <begin position="4"/>
        <end position="59"/>
    </location>
</feature>
<accession>A0A381Z272</accession>
<evidence type="ECO:0000259" key="1">
    <source>
        <dbReference type="Pfam" id="PF00578"/>
    </source>
</evidence>
<dbReference type="EMBL" id="UINC01019647">
    <property type="protein sequence ID" value="SVA83279.1"/>
    <property type="molecule type" value="Genomic_DNA"/>
</dbReference>
<protein>
    <recommendedName>
        <fullName evidence="1">Alkyl hydroperoxide reductase subunit C/ Thiol specific antioxidant domain-containing protein</fullName>
    </recommendedName>
</protein>
<name>A0A381Z272_9ZZZZ</name>
<feature type="non-terminal residue" evidence="2">
    <location>
        <position position="66"/>
    </location>
</feature>
<evidence type="ECO:0000313" key="2">
    <source>
        <dbReference type="EMBL" id="SVA83279.1"/>
    </source>
</evidence>
<dbReference type="SUPFAM" id="SSF52833">
    <property type="entry name" value="Thioredoxin-like"/>
    <property type="match status" value="1"/>
</dbReference>
<dbReference type="GO" id="GO:0016491">
    <property type="term" value="F:oxidoreductase activity"/>
    <property type="evidence" value="ECO:0007669"/>
    <property type="project" value="InterPro"/>
</dbReference>
<dbReference type="GO" id="GO:0016209">
    <property type="term" value="F:antioxidant activity"/>
    <property type="evidence" value="ECO:0007669"/>
    <property type="project" value="InterPro"/>
</dbReference>
<gene>
    <name evidence="2" type="ORF">METZ01_LOCUS136133</name>
</gene>
<dbReference type="Pfam" id="PF00578">
    <property type="entry name" value="AhpC-TSA"/>
    <property type="match status" value="1"/>
</dbReference>
<dbReference type="AlphaFoldDB" id="A0A381Z272"/>
<sequence length="66" mass="7557">MALGYQENAQKLRSKNIVVYGMNDKDSKTAREWIETENLSFTILLDVDREVGISFGIANRSSDRYV</sequence>